<evidence type="ECO:0008006" key="3">
    <source>
        <dbReference type="Google" id="ProtNLM"/>
    </source>
</evidence>
<gene>
    <name evidence="1" type="ORF">MmiAt1_14020</name>
</gene>
<comment type="caution">
    <text evidence="1">The sequence shown here is derived from an EMBL/GenBank/DDBJ whole genome shotgun (WGS) entry which is preliminary data.</text>
</comment>
<name>A0ABU3VR60_9EURY</name>
<dbReference type="Proteomes" id="UP001272052">
    <property type="component" value="Unassembled WGS sequence"/>
</dbReference>
<dbReference type="PANTHER" id="PTHR35810:SF1">
    <property type="entry name" value="CYTOPLASMIC PROTEIN"/>
    <property type="match status" value="1"/>
</dbReference>
<accession>A0ABU3VR60</accession>
<reference evidence="1 2" key="1">
    <citation type="submission" date="2023-06" db="EMBL/GenBank/DDBJ databases">
        <title>Genome sequence of Methanimicrococcus sp. At1.</title>
        <authorList>
            <person name="Protasov E."/>
            <person name="Platt K."/>
            <person name="Poehlein A."/>
            <person name="Daniel R."/>
            <person name="Brune A."/>
        </authorList>
    </citation>
    <scope>NUCLEOTIDE SEQUENCE [LARGE SCALE GENOMIC DNA]</scope>
    <source>
        <strain evidence="1 2">At1</strain>
    </source>
</reference>
<proteinExistence type="predicted"/>
<evidence type="ECO:0000313" key="1">
    <source>
        <dbReference type="EMBL" id="MDV0445805.1"/>
    </source>
</evidence>
<evidence type="ECO:0000313" key="2">
    <source>
        <dbReference type="Proteomes" id="UP001272052"/>
    </source>
</evidence>
<sequence length="94" mass="11046">MTANSEFIIYQTEDGQTKVDVRMENETVWLTQAQMVELFQSSKTNISEHIRHIFEEGELMENSVVRNFRTTAADGKNYDTNYSFCFYLSLQVQF</sequence>
<protein>
    <recommendedName>
        <fullName evidence="3">Cell filamentation protein Fic</fullName>
    </recommendedName>
</protein>
<keyword evidence="2" id="KW-1185">Reference proteome</keyword>
<dbReference type="EMBL" id="JAWDKC010000022">
    <property type="protein sequence ID" value="MDV0445805.1"/>
    <property type="molecule type" value="Genomic_DNA"/>
</dbReference>
<organism evidence="1 2">
    <name type="scientific">Methanimicrococcus hacksteinii</name>
    <dbReference type="NCBI Taxonomy" id="3028293"/>
    <lineage>
        <taxon>Archaea</taxon>
        <taxon>Methanobacteriati</taxon>
        <taxon>Methanobacteriota</taxon>
        <taxon>Stenosarchaea group</taxon>
        <taxon>Methanomicrobia</taxon>
        <taxon>Methanosarcinales</taxon>
        <taxon>Methanosarcinaceae</taxon>
        <taxon>Methanimicrococcus</taxon>
    </lineage>
</organism>
<dbReference type="RefSeq" id="WP_318786232.1">
    <property type="nucleotide sequence ID" value="NZ_JAWDKC010000022.1"/>
</dbReference>
<dbReference type="PANTHER" id="PTHR35810">
    <property type="entry name" value="CYTOPLASMIC PROTEIN-RELATED"/>
    <property type="match status" value="1"/>
</dbReference>